<dbReference type="RefSeq" id="WP_039833682.1">
    <property type="nucleotide sequence ID" value="NZ_CP068595.1"/>
</dbReference>
<dbReference type="KEGG" id="pson:JI735_17205"/>
<accession>A0A974P7J6</accession>
<reference evidence="1 2" key="1">
    <citation type="submission" date="2021-01" db="EMBL/GenBank/DDBJ databases">
        <title>Whole genome sequence of Paenibacillus sonchi LMG 24727 for comparative genomics.</title>
        <authorList>
            <person name="Lee G."/>
            <person name="Kim M.-J."/>
            <person name="Lim K."/>
            <person name="Shin J.-H."/>
        </authorList>
    </citation>
    <scope>NUCLEOTIDE SEQUENCE [LARGE SCALE GENOMIC DNA]</scope>
    <source>
        <strain evidence="1 2">LMG 24727</strain>
    </source>
</reference>
<name>A0A974P7J6_9BACL</name>
<dbReference type="AlphaFoldDB" id="A0A974P7J6"/>
<organism evidence="1 2">
    <name type="scientific">Paenibacillus sonchi</name>
    <dbReference type="NCBI Taxonomy" id="373687"/>
    <lineage>
        <taxon>Bacteria</taxon>
        <taxon>Bacillati</taxon>
        <taxon>Bacillota</taxon>
        <taxon>Bacilli</taxon>
        <taxon>Bacillales</taxon>
        <taxon>Paenibacillaceae</taxon>
        <taxon>Paenibacillus</taxon>
        <taxon>Paenibacillus sonchi group</taxon>
    </lineage>
</organism>
<dbReference type="SUPFAM" id="SSF51011">
    <property type="entry name" value="Glycosyl hydrolase domain"/>
    <property type="match status" value="1"/>
</dbReference>
<gene>
    <name evidence="1" type="ORF">JI735_17205</name>
</gene>
<dbReference type="EMBL" id="CP068595">
    <property type="protein sequence ID" value="QQZ58546.1"/>
    <property type="molecule type" value="Genomic_DNA"/>
</dbReference>
<evidence type="ECO:0000313" key="2">
    <source>
        <dbReference type="Proteomes" id="UP000595841"/>
    </source>
</evidence>
<dbReference type="Gene3D" id="2.60.40.1180">
    <property type="entry name" value="Golgi alpha-mannosidase II"/>
    <property type="match status" value="1"/>
</dbReference>
<evidence type="ECO:0000313" key="1">
    <source>
        <dbReference type="EMBL" id="QQZ58546.1"/>
    </source>
</evidence>
<protein>
    <submittedName>
        <fullName evidence="1">Uncharacterized protein</fullName>
    </submittedName>
</protein>
<dbReference type="Proteomes" id="UP000595841">
    <property type="component" value="Chromosome"/>
</dbReference>
<sequence>MENGAIYRAGRLVAAYSGDMERVFLHNGGTAFRDAEDSLYRNLYDLAGLDQMNPQAVFERSCKRDVALILINQEDNAQILPPLTTSLPQGAYSSLLKDIFQTARRFRQAYILYRV</sequence>
<dbReference type="InterPro" id="IPR013780">
    <property type="entry name" value="Glyco_hydro_b"/>
</dbReference>
<keyword evidence="2" id="KW-1185">Reference proteome</keyword>
<proteinExistence type="predicted"/>